<evidence type="ECO:0000313" key="2">
    <source>
        <dbReference type="EMBL" id="ATG50116.1"/>
    </source>
</evidence>
<accession>A0A291GJ96</accession>
<reference evidence="3" key="1">
    <citation type="submission" date="2017-09" db="EMBL/GenBank/DDBJ databases">
        <title>Brachybacterium sp. VM2412.</title>
        <authorList>
            <person name="Tak E.J."/>
            <person name="Bae J.-W."/>
        </authorList>
    </citation>
    <scope>NUCLEOTIDE SEQUENCE [LARGE SCALE GENOMIC DNA]</scope>
    <source>
        <strain evidence="3">VM2412</strain>
    </source>
</reference>
<keyword evidence="3" id="KW-1185">Reference proteome</keyword>
<keyword evidence="1" id="KW-0812">Transmembrane</keyword>
<dbReference type="Proteomes" id="UP000218165">
    <property type="component" value="Chromosome"/>
</dbReference>
<feature type="transmembrane region" description="Helical" evidence="1">
    <location>
        <begin position="38"/>
        <end position="56"/>
    </location>
</feature>
<dbReference type="EMBL" id="CP023563">
    <property type="protein sequence ID" value="ATG50116.1"/>
    <property type="molecule type" value="Genomic_DNA"/>
</dbReference>
<name>A0A291GJ96_9MICO</name>
<feature type="transmembrane region" description="Helical" evidence="1">
    <location>
        <begin position="12"/>
        <end position="32"/>
    </location>
</feature>
<sequence length="250" mass="26887">MQPTDFFPKWLRGLILGFAAVAFAVGVIAVFVTSNDTGTAALLAVSVVLLALAIFADRISSIEAGGMKLVLVAAEQLARADAAAGEGRDADAARLRESAKTLLAMAGPVSSDLEKVRRTMTSSWERVATLEALMSQARTLANTDISAQDVRRLFYTNTEGNRITAIGIMQARPELADMECLTDSVHKSRSAFEQYQALRAVSETVSQLSDGSPLRDNLLAMVEEALTRGVISPGDSDRRELAEQILRSKQ</sequence>
<keyword evidence="1" id="KW-0472">Membrane</keyword>
<dbReference type="AlphaFoldDB" id="A0A291GJ96"/>
<evidence type="ECO:0000256" key="1">
    <source>
        <dbReference type="SAM" id="Phobius"/>
    </source>
</evidence>
<protein>
    <submittedName>
        <fullName evidence="2">Uncharacterized protein</fullName>
    </submittedName>
</protein>
<keyword evidence="1" id="KW-1133">Transmembrane helix</keyword>
<dbReference type="KEGG" id="brz:CFK38_00200"/>
<gene>
    <name evidence="2" type="ORF">CFK38_00200</name>
</gene>
<evidence type="ECO:0000313" key="3">
    <source>
        <dbReference type="Proteomes" id="UP000218165"/>
    </source>
</evidence>
<organism evidence="2 3">
    <name type="scientific">Brachybacterium vulturis</name>
    <dbReference type="NCBI Taxonomy" id="2017484"/>
    <lineage>
        <taxon>Bacteria</taxon>
        <taxon>Bacillati</taxon>
        <taxon>Actinomycetota</taxon>
        <taxon>Actinomycetes</taxon>
        <taxon>Micrococcales</taxon>
        <taxon>Dermabacteraceae</taxon>
        <taxon>Brachybacterium</taxon>
    </lineage>
</organism>
<proteinExistence type="predicted"/>